<keyword evidence="2" id="KW-0808">Transferase</keyword>
<dbReference type="EMBL" id="PKPP01016643">
    <property type="protein sequence ID" value="PWA37534.1"/>
    <property type="molecule type" value="Genomic_DNA"/>
</dbReference>
<name>A0A2U1KL75_ARTAN</name>
<evidence type="ECO:0000259" key="1">
    <source>
        <dbReference type="Pfam" id="PF13966"/>
    </source>
</evidence>
<gene>
    <name evidence="2" type="ORF">CTI12_AA589650</name>
</gene>
<organism evidence="2 3">
    <name type="scientific">Artemisia annua</name>
    <name type="common">Sweet wormwood</name>
    <dbReference type="NCBI Taxonomy" id="35608"/>
    <lineage>
        <taxon>Eukaryota</taxon>
        <taxon>Viridiplantae</taxon>
        <taxon>Streptophyta</taxon>
        <taxon>Embryophyta</taxon>
        <taxon>Tracheophyta</taxon>
        <taxon>Spermatophyta</taxon>
        <taxon>Magnoliopsida</taxon>
        <taxon>eudicotyledons</taxon>
        <taxon>Gunneridae</taxon>
        <taxon>Pentapetalae</taxon>
        <taxon>asterids</taxon>
        <taxon>campanulids</taxon>
        <taxon>Asterales</taxon>
        <taxon>Asteraceae</taxon>
        <taxon>Asteroideae</taxon>
        <taxon>Anthemideae</taxon>
        <taxon>Artemisiinae</taxon>
        <taxon>Artemisia</taxon>
    </lineage>
</organism>
<dbReference type="InterPro" id="IPR026960">
    <property type="entry name" value="RVT-Znf"/>
</dbReference>
<dbReference type="OrthoDB" id="1748554at2759"/>
<dbReference type="Proteomes" id="UP000245207">
    <property type="component" value="Unassembled WGS sequence"/>
</dbReference>
<protein>
    <submittedName>
        <fullName evidence="2">RNA-directed DNA polymerase, eukaryota, Reverse transcriptase zinc-binding domain protein</fullName>
    </submittedName>
</protein>
<reference evidence="2 3" key="1">
    <citation type="journal article" date="2018" name="Mol. Plant">
        <title>The genome of Artemisia annua provides insight into the evolution of Asteraceae family and artemisinin biosynthesis.</title>
        <authorList>
            <person name="Shen Q."/>
            <person name="Zhang L."/>
            <person name="Liao Z."/>
            <person name="Wang S."/>
            <person name="Yan T."/>
            <person name="Shi P."/>
            <person name="Liu M."/>
            <person name="Fu X."/>
            <person name="Pan Q."/>
            <person name="Wang Y."/>
            <person name="Lv Z."/>
            <person name="Lu X."/>
            <person name="Zhang F."/>
            <person name="Jiang W."/>
            <person name="Ma Y."/>
            <person name="Chen M."/>
            <person name="Hao X."/>
            <person name="Li L."/>
            <person name="Tang Y."/>
            <person name="Lv G."/>
            <person name="Zhou Y."/>
            <person name="Sun X."/>
            <person name="Brodelius P.E."/>
            <person name="Rose J.K.C."/>
            <person name="Tang K."/>
        </authorList>
    </citation>
    <scope>NUCLEOTIDE SEQUENCE [LARGE SCALE GENOMIC DNA]</scope>
    <source>
        <strain evidence="3">cv. Huhao1</strain>
        <tissue evidence="2">Leaf</tissue>
    </source>
</reference>
<evidence type="ECO:0000313" key="3">
    <source>
        <dbReference type="Proteomes" id="UP000245207"/>
    </source>
</evidence>
<dbReference type="Pfam" id="PF13966">
    <property type="entry name" value="zf-RVT"/>
    <property type="match status" value="1"/>
</dbReference>
<dbReference type="STRING" id="35608.A0A2U1KL75"/>
<accession>A0A2U1KL75</accession>
<feature type="domain" description="Reverse transcriptase zinc-binding" evidence="1">
    <location>
        <begin position="53"/>
        <end position="107"/>
    </location>
</feature>
<dbReference type="AlphaFoldDB" id="A0A2U1KL75"/>
<proteinExistence type="predicted"/>
<sequence>MKLAEMVVNGSWNWPEEWSTEFPMITQINTPSLDPMKEDTMMWKNRNGKLSKFSVSQTYQDMQIENMEVNWNKVVWYSQNIPKHSFILWLAIQTRLTTQDKIKSWGSYDINDEGVLISQVWYAFLSCGIG</sequence>
<keyword evidence="2" id="KW-0695">RNA-directed DNA polymerase</keyword>
<comment type="caution">
    <text evidence="2">The sequence shown here is derived from an EMBL/GenBank/DDBJ whole genome shotgun (WGS) entry which is preliminary data.</text>
</comment>
<evidence type="ECO:0000313" key="2">
    <source>
        <dbReference type="EMBL" id="PWA37534.1"/>
    </source>
</evidence>
<keyword evidence="3" id="KW-1185">Reference proteome</keyword>
<dbReference type="GO" id="GO:0003964">
    <property type="term" value="F:RNA-directed DNA polymerase activity"/>
    <property type="evidence" value="ECO:0007669"/>
    <property type="project" value="UniProtKB-KW"/>
</dbReference>
<keyword evidence="2" id="KW-0548">Nucleotidyltransferase</keyword>